<keyword evidence="3 6" id="KW-0812">Transmembrane</keyword>
<keyword evidence="5 6" id="KW-0472">Membrane</keyword>
<dbReference type="InterPro" id="IPR017039">
    <property type="entry name" value="Virul_fac_BrkB"/>
</dbReference>
<keyword evidence="4 6" id="KW-1133">Transmembrane helix</keyword>
<evidence type="ECO:0000256" key="1">
    <source>
        <dbReference type="ARBA" id="ARBA00004651"/>
    </source>
</evidence>
<comment type="caution">
    <text evidence="7">The sequence shown here is derived from an EMBL/GenBank/DDBJ whole genome shotgun (WGS) entry which is preliminary data.</text>
</comment>
<dbReference type="PANTHER" id="PTHR30213">
    <property type="entry name" value="INNER MEMBRANE PROTEIN YHJD"/>
    <property type="match status" value="1"/>
</dbReference>
<dbReference type="Proteomes" id="UP000320239">
    <property type="component" value="Unassembled WGS sequence"/>
</dbReference>
<proteinExistence type="predicted"/>
<dbReference type="PANTHER" id="PTHR30213:SF1">
    <property type="entry name" value="INNER MEMBRANE PROTEIN YHJD"/>
    <property type="match status" value="1"/>
</dbReference>
<name>A0A561WPS6_ACTTI</name>
<feature type="transmembrane region" description="Helical" evidence="6">
    <location>
        <begin position="249"/>
        <end position="267"/>
    </location>
</feature>
<feature type="transmembrane region" description="Helical" evidence="6">
    <location>
        <begin position="136"/>
        <end position="156"/>
    </location>
</feature>
<evidence type="ECO:0000256" key="6">
    <source>
        <dbReference type="SAM" id="Phobius"/>
    </source>
</evidence>
<comment type="subcellular location">
    <subcellularLocation>
        <location evidence="1">Cell membrane</location>
        <topology evidence="1">Multi-pass membrane protein</topology>
    </subcellularLocation>
</comment>
<keyword evidence="8" id="KW-1185">Reference proteome</keyword>
<evidence type="ECO:0000256" key="2">
    <source>
        <dbReference type="ARBA" id="ARBA00022475"/>
    </source>
</evidence>
<sequence length="339" mass="37002">MVSPSRWRCGTPPGADPAGDFPLRGRIVRYGRPVNPVDRAYDAAAARIMAVRYRSRSFDHLCRAVLRYESVQGGRLAAAIAYYGFFAVFALLLIGYSVFGFLLTSNSELFDLVRDFLRDNLPFLDVQAILDSKKTVGIVGLLGLTFTGIGWVESIRSSQRLIWQLREQPGYIGVRQVLDLMVLVGVLLLLALTQGAVYGLERLLDWLAGNHVPALLAVVSLVLSLGVNMLLAAALLAAVPRLRMTARRMAPPVLQVGIGLMLLNTVGKSFVAVVQRNPAYGLVGSAVGALVYLYVFNQLLLFGAAWAATSPHGRVVDLSADDKTAPVGQNRWIREVRPR</sequence>
<evidence type="ECO:0000313" key="7">
    <source>
        <dbReference type="EMBL" id="TWG25843.1"/>
    </source>
</evidence>
<dbReference type="AlphaFoldDB" id="A0A561WPS6"/>
<feature type="transmembrane region" description="Helical" evidence="6">
    <location>
        <begin position="177"/>
        <end position="200"/>
    </location>
</feature>
<feature type="transmembrane region" description="Helical" evidence="6">
    <location>
        <begin position="212"/>
        <end position="237"/>
    </location>
</feature>
<evidence type="ECO:0000256" key="4">
    <source>
        <dbReference type="ARBA" id="ARBA00022989"/>
    </source>
</evidence>
<gene>
    <name evidence="7" type="ORF">FHX34_101815</name>
</gene>
<keyword evidence="2" id="KW-1003">Cell membrane</keyword>
<organism evidence="7 8">
    <name type="scientific">Actinoplanes teichomyceticus</name>
    <dbReference type="NCBI Taxonomy" id="1867"/>
    <lineage>
        <taxon>Bacteria</taxon>
        <taxon>Bacillati</taxon>
        <taxon>Actinomycetota</taxon>
        <taxon>Actinomycetes</taxon>
        <taxon>Micromonosporales</taxon>
        <taxon>Micromonosporaceae</taxon>
        <taxon>Actinoplanes</taxon>
    </lineage>
</organism>
<feature type="transmembrane region" description="Helical" evidence="6">
    <location>
        <begin position="279"/>
        <end position="296"/>
    </location>
</feature>
<dbReference type="EMBL" id="VIWY01000001">
    <property type="protein sequence ID" value="TWG25843.1"/>
    <property type="molecule type" value="Genomic_DNA"/>
</dbReference>
<evidence type="ECO:0000256" key="5">
    <source>
        <dbReference type="ARBA" id="ARBA00023136"/>
    </source>
</evidence>
<reference evidence="7 8" key="1">
    <citation type="submission" date="2019-06" db="EMBL/GenBank/DDBJ databases">
        <title>Sequencing the genomes of 1000 actinobacteria strains.</title>
        <authorList>
            <person name="Klenk H.-P."/>
        </authorList>
    </citation>
    <scope>NUCLEOTIDE SEQUENCE [LARGE SCALE GENOMIC DNA]</scope>
    <source>
        <strain evidence="7 8">DSM 43866</strain>
    </source>
</reference>
<feature type="transmembrane region" description="Helical" evidence="6">
    <location>
        <begin position="76"/>
        <end position="103"/>
    </location>
</feature>
<protein>
    <submittedName>
        <fullName evidence="7">Membrane protein</fullName>
    </submittedName>
</protein>
<evidence type="ECO:0000256" key="3">
    <source>
        <dbReference type="ARBA" id="ARBA00022692"/>
    </source>
</evidence>
<dbReference type="GO" id="GO:0005886">
    <property type="term" value="C:plasma membrane"/>
    <property type="evidence" value="ECO:0007669"/>
    <property type="project" value="UniProtKB-SubCell"/>
</dbReference>
<accession>A0A561WPS6</accession>
<evidence type="ECO:0000313" key="8">
    <source>
        <dbReference type="Proteomes" id="UP000320239"/>
    </source>
</evidence>
<dbReference type="Pfam" id="PF03631">
    <property type="entry name" value="Virul_fac_BrkB"/>
    <property type="match status" value="1"/>
</dbReference>